<evidence type="ECO:0000256" key="2">
    <source>
        <dbReference type="ARBA" id="ARBA00022679"/>
    </source>
</evidence>
<dbReference type="Proteomes" id="UP001280121">
    <property type="component" value="Unassembled WGS sequence"/>
</dbReference>
<sequence>MPVLRENGYDGAKSDIWPCGVVLFVLLSGYLPFRHENVMKMYRKIFKAEFVFPPWISMDGQDVDIWASDIIGKLWSEFCRKGKLNVTAEVALVVTEVELSKLAGDSVEYRELCEEDARPALKDVVSSWQGESIN</sequence>
<dbReference type="GO" id="GO:0004674">
    <property type="term" value="F:protein serine/threonine kinase activity"/>
    <property type="evidence" value="ECO:0007669"/>
    <property type="project" value="UniProtKB-KW"/>
</dbReference>
<keyword evidence="4" id="KW-0418">Kinase</keyword>
<dbReference type="SUPFAM" id="SSF56112">
    <property type="entry name" value="Protein kinase-like (PK-like)"/>
    <property type="match status" value="1"/>
</dbReference>
<gene>
    <name evidence="8" type="ORF">Ddye_019929</name>
</gene>
<keyword evidence="3" id="KW-0547">Nucleotide-binding</keyword>
<keyword evidence="2" id="KW-0808">Transferase</keyword>
<evidence type="ECO:0000256" key="1">
    <source>
        <dbReference type="ARBA" id="ARBA00022527"/>
    </source>
</evidence>
<dbReference type="EMBL" id="JANJYI010000006">
    <property type="protein sequence ID" value="KAK2644734.1"/>
    <property type="molecule type" value="Genomic_DNA"/>
</dbReference>
<evidence type="ECO:0000313" key="9">
    <source>
        <dbReference type="Proteomes" id="UP001280121"/>
    </source>
</evidence>
<dbReference type="InterPro" id="IPR000719">
    <property type="entry name" value="Prot_kinase_dom"/>
</dbReference>
<proteinExistence type="predicted"/>
<dbReference type="Gene3D" id="3.30.310.80">
    <property type="entry name" value="Kinase associated domain 1, KA1"/>
    <property type="match status" value="1"/>
</dbReference>
<evidence type="ECO:0000259" key="7">
    <source>
        <dbReference type="PROSITE" id="PS50011"/>
    </source>
</evidence>
<evidence type="ECO:0000313" key="8">
    <source>
        <dbReference type="EMBL" id="KAK2644734.1"/>
    </source>
</evidence>
<feature type="transmembrane region" description="Helical" evidence="6">
    <location>
        <begin position="15"/>
        <end position="33"/>
    </location>
</feature>
<protein>
    <recommendedName>
        <fullName evidence="7">Protein kinase domain-containing protein</fullName>
    </recommendedName>
</protein>
<dbReference type="InterPro" id="IPR011009">
    <property type="entry name" value="Kinase-like_dom_sf"/>
</dbReference>
<evidence type="ECO:0000256" key="5">
    <source>
        <dbReference type="ARBA" id="ARBA00022840"/>
    </source>
</evidence>
<evidence type="ECO:0000256" key="6">
    <source>
        <dbReference type="SAM" id="Phobius"/>
    </source>
</evidence>
<keyword evidence="6" id="KW-1133">Transmembrane helix</keyword>
<organism evidence="8 9">
    <name type="scientific">Dipteronia dyeriana</name>
    <dbReference type="NCBI Taxonomy" id="168575"/>
    <lineage>
        <taxon>Eukaryota</taxon>
        <taxon>Viridiplantae</taxon>
        <taxon>Streptophyta</taxon>
        <taxon>Embryophyta</taxon>
        <taxon>Tracheophyta</taxon>
        <taxon>Spermatophyta</taxon>
        <taxon>Magnoliopsida</taxon>
        <taxon>eudicotyledons</taxon>
        <taxon>Gunneridae</taxon>
        <taxon>Pentapetalae</taxon>
        <taxon>rosids</taxon>
        <taxon>malvids</taxon>
        <taxon>Sapindales</taxon>
        <taxon>Sapindaceae</taxon>
        <taxon>Hippocastanoideae</taxon>
        <taxon>Acereae</taxon>
        <taxon>Dipteronia</taxon>
    </lineage>
</organism>
<dbReference type="Gene3D" id="1.10.510.10">
    <property type="entry name" value="Transferase(Phosphotransferase) domain 1"/>
    <property type="match status" value="1"/>
</dbReference>
<keyword evidence="5" id="KW-0067">ATP-binding</keyword>
<evidence type="ECO:0000256" key="3">
    <source>
        <dbReference type="ARBA" id="ARBA00022741"/>
    </source>
</evidence>
<dbReference type="PROSITE" id="PS50011">
    <property type="entry name" value="PROTEIN_KINASE_DOM"/>
    <property type="match status" value="1"/>
</dbReference>
<evidence type="ECO:0000256" key="4">
    <source>
        <dbReference type="ARBA" id="ARBA00022777"/>
    </source>
</evidence>
<dbReference type="AlphaFoldDB" id="A0AAD9TZR7"/>
<keyword evidence="1" id="KW-0723">Serine/threonine-protein kinase</keyword>
<dbReference type="PANTHER" id="PTHR43895:SF162">
    <property type="entry name" value="CBL-INTERACTING SERINE_THREONINE-PROTEIN KINASE 25"/>
    <property type="match status" value="1"/>
</dbReference>
<keyword evidence="6" id="KW-0472">Membrane</keyword>
<dbReference type="PANTHER" id="PTHR43895">
    <property type="entry name" value="CALCIUM/CALMODULIN-DEPENDENT PROTEIN KINASE KINASE-RELATED"/>
    <property type="match status" value="1"/>
</dbReference>
<comment type="caution">
    <text evidence="8">The sequence shown here is derived from an EMBL/GenBank/DDBJ whole genome shotgun (WGS) entry which is preliminary data.</text>
</comment>
<dbReference type="GO" id="GO:0005524">
    <property type="term" value="F:ATP binding"/>
    <property type="evidence" value="ECO:0007669"/>
    <property type="project" value="UniProtKB-KW"/>
</dbReference>
<name>A0AAD9TZR7_9ROSI</name>
<reference evidence="8" key="1">
    <citation type="journal article" date="2023" name="Plant J.">
        <title>Genome sequences and population genomics provide insights into the demographic history, inbreeding, and mutation load of two 'living fossil' tree species of Dipteronia.</title>
        <authorList>
            <person name="Feng Y."/>
            <person name="Comes H.P."/>
            <person name="Chen J."/>
            <person name="Zhu S."/>
            <person name="Lu R."/>
            <person name="Zhang X."/>
            <person name="Li P."/>
            <person name="Qiu J."/>
            <person name="Olsen K.M."/>
            <person name="Qiu Y."/>
        </authorList>
    </citation>
    <scope>NUCLEOTIDE SEQUENCE</scope>
    <source>
        <strain evidence="8">KIB01</strain>
    </source>
</reference>
<accession>A0AAD9TZR7</accession>
<dbReference type="GO" id="GO:0007165">
    <property type="term" value="P:signal transduction"/>
    <property type="evidence" value="ECO:0007669"/>
    <property type="project" value="TreeGrafter"/>
</dbReference>
<keyword evidence="9" id="KW-1185">Reference proteome</keyword>
<keyword evidence="6" id="KW-0812">Transmembrane</keyword>
<feature type="domain" description="Protein kinase" evidence="7">
    <location>
        <begin position="1"/>
        <end position="134"/>
    </location>
</feature>